<dbReference type="InterPro" id="IPR012337">
    <property type="entry name" value="RNaseH-like_sf"/>
</dbReference>
<keyword evidence="1" id="KW-0808">Transferase</keyword>
<name>A0ABQ7WKA4_SOLTU</name>
<dbReference type="Pfam" id="PF00078">
    <property type="entry name" value="RVT_1"/>
    <property type="match status" value="1"/>
</dbReference>
<dbReference type="Gene3D" id="3.10.10.10">
    <property type="entry name" value="HIV Type 1 Reverse Transcriptase, subunit A, domain 1"/>
    <property type="match status" value="1"/>
</dbReference>
<dbReference type="CDD" id="cd01647">
    <property type="entry name" value="RT_LTR"/>
    <property type="match status" value="1"/>
</dbReference>
<evidence type="ECO:0000313" key="10">
    <source>
        <dbReference type="Proteomes" id="UP000826656"/>
    </source>
</evidence>
<accession>A0ABQ7WKA4</accession>
<keyword evidence="2" id="KW-0548">Nucleotidyltransferase</keyword>
<sequence length="606" mass="69993">MVELSPQLQQHLQVSLLSRVTHLVQVAVSAKKGCMLSCLLRIRKILLKLSLDSSSENPTRESVPVVNDFPEVFPEDLPRVPPEREIDFGIDLLPDTQPIYIPPYRILNKVTIKDKYPIPRIYDLFDQLQGAINFSKIDLRSDYHQLRVSDIDISKTTFSFRYGHYEFVVMSLGIINALVAFMDLMNRVFKNYLDLFVIIFVDAILIYYRNEEEHANHLRVVMQTLNDRQILKNKNHENNGLDLPPIDIISLIGLAGYYRRFVEGFSSIASLLTKLTKKNVKFQWSDDSRVSLSCVLMQRGKVIAFSSRQLKVHEKNYSTHDLEFAAVVFALKIWGNYLYGNVVADALSRLSMGSIAHVEEERKELAKDVQRLARLGVRLMSISYSGVKVQNGSESSLVVDIKEKEDNDLILFQLNGPVHQQRVEVFSRGVVGALRYQGRLYLPKLVPKLPASESRTSETRRYDSRDQRPTWKWEVINMDFITRLPRTRRQHDSIWVIVDKVIKSVNLSTTFHPRTDGQVDRTIQTLEYMLRACVIDFKGIRNDNLPLIESPVGWFEVGEETLIGPDSVHDVMQKVQLIRERLKIAQSHKKPYADVRRRELEFHVDD</sequence>
<reference evidence="9 10" key="1">
    <citation type="journal article" date="2021" name="bioRxiv">
        <title>Chromosome-scale and haplotype-resolved genome assembly of a tetraploid potato cultivar.</title>
        <authorList>
            <person name="Sun H."/>
            <person name="Jiao W.-B."/>
            <person name="Krause K."/>
            <person name="Campoy J.A."/>
            <person name="Goel M."/>
            <person name="Folz-Donahue K."/>
            <person name="Kukat C."/>
            <person name="Huettel B."/>
            <person name="Schneeberger K."/>
        </authorList>
    </citation>
    <scope>NUCLEOTIDE SEQUENCE [LARGE SCALE GENOMIC DNA]</scope>
    <source>
        <strain evidence="9">SolTubOtavaFocal</strain>
        <tissue evidence="9">Leaves</tissue>
    </source>
</reference>
<dbReference type="EMBL" id="JAIVGD010000001">
    <property type="protein sequence ID" value="KAH0781192.1"/>
    <property type="molecule type" value="Genomic_DNA"/>
</dbReference>
<comment type="caution">
    <text evidence="9">The sequence shown here is derived from an EMBL/GenBank/DDBJ whole genome shotgun (WGS) entry which is preliminary data.</text>
</comment>
<proteinExistence type="predicted"/>
<evidence type="ECO:0000313" key="9">
    <source>
        <dbReference type="EMBL" id="KAH0781192.1"/>
    </source>
</evidence>
<evidence type="ECO:0000256" key="2">
    <source>
        <dbReference type="ARBA" id="ARBA00022695"/>
    </source>
</evidence>
<dbReference type="PANTHER" id="PTHR24559">
    <property type="entry name" value="TRANSPOSON TY3-I GAG-POL POLYPROTEIN"/>
    <property type="match status" value="1"/>
</dbReference>
<dbReference type="Proteomes" id="UP000826656">
    <property type="component" value="Unassembled WGS sequence"/>
</dbReference>
<dbReference type="PANTHER" id="PTHR24559:SF444">
    <property type="entry name" value="REVERSE TRANSCRIPTASE DOMAIN-CONTAINING PROTEIN"/>
    <property type="match status" value="1"/>
</dbReference>
<keyword evidence="10" id="KW-1185">Reference proteome</keyword>
<evidence type="ECO:0000259" key="7">
    <source>
        <dbReference type="Pfam" id="PF00078"/>
    </source>
</evidence>
<dbReference type="SUPFAM" id="SSF53098">
    <property type="entry name" value="Ribonuclease H-like"/>
    <property type="match status" value="1"/>
</dbReference>
<dbReference type="InterPro" id="IPR000477">
    <property type="entry name" value="RT_dom"/>
</dbReference>
<evidence type="ECO:0000256" key="4">
    <source>
        <dbReference type="ARBA" id="ARBA00022759"/>
    </source>
</evidence>
<keyword evidence="5" id="KW-0378">Hydrolase</keyword>
<keyword evidence="4" id="KW-0255">Endonuclease</keyword>
<feature type="domain" description="Reverse transcriptase" evidence="7">
    <location>
        <begin position="104"/>
        <end position="229"/>
    </location>
</feature>
<evidence type="ECO:0000256" key="1">
    <source>
        <dbReference type="ARBA" id="ARBA00022679"/>
    </source>
</evidence>
<organism evidence="9 10">
    <name type="scientific">Solanum tuberosum</name>
    <name type="common">Potato</name>
    <dbReference type="NCBI Taxonomy" id="4113"/>
    <lineage>
        <taxon>Eukaryota</taxon>
        <taxon>Viridiplantae</taxon>
        <taxon>Streptophyta</taxon>
        <taxon>Embryophyta</taxon>
        <taxon>Tracheophyta</taxon>
        <taxon>Spermatophyta</taxon>
        <taxon>Magnoliopsida</taxon>
        <taxon>eudicotyledons</taxon>
        <taxon>Gunneridae</taxon>
        <taxon>Pentapetalae</taxon>
        <taxon>asterids</taxon>
        <taxon>lamiids</taxon>
        <taxon>Solanales</taxon>
        <taxon>Solanaceae</taxon>
        <taxon>Solanoideae</taxon>
        <taxon>Solaneae</taxon>
        <taxon>Solanum</taxon>
    </lineage>
</organism>
<dbReference type="InterPro" id="IPR053134">
    <property type="entry name" value="RNA-dir_DNA_polymerase"/>
</dbReference>
<dbReference type="InterPro" id="IPR043128">
    <property type="entry name" value="Rev_trsase/Diguanyl_cyclase"/>
</dbReference>
<dbReference type="InterPro" id="IPR041373">
    <property type="entry name" value="RT_RNaseH"/>
</dbReference>
<evidence type="ECO:0000256" key="3">
    <source>
        <dbReference type="ARBA" id="ARBA00022722"/>
    </source>
</evidence>
<protein>
    <submittedName>
        <fullName evidence="9">Uncharacterized protein</fullName>
    </submittedName>
</protein>
<keyword evidence="3" id="KW-0540">Nuclease</keyword>
<evidence type="ECO:0000259" key="8">
    <source>
        <dbReference type="Pfam" id="PF17917"/>
    </source>
</evidence>
<dbReference type="Gene3D" id="3.30.70.270">
    <property type="match status" value="2"/>
</dbReference>
<feature type="domain" description="Reverse transcriptase RNase H-like" evidence="8">
    <location>
        <begin position="286"/>
        <end position="342"/>
    </location>
</feature>
<dbReference type="InterPro" id="IPR043502">
    <property type="entry name" value="DNA/RNA_pol_sf"/>
</dbReference>
<keyword evidence="6" id="KW-0695">RNA-directed DNA polymerase</keyword>
<gene>
    <name evidence="9" type="ORF">KY290_000790</name>
</gene>
<dbReference type="Pfam" id="PF17917">
    <property type="entry name" value="RT_RNaseH"/>
    <property type="match status" value="1"/>
</dbReference>
<dbReference type="SUPFAM" id="SSF56672">
    <property type="entry name" value="DNA/RNA polymerases"/>
    <property type="match status" value="1"/>
</dbReference>
<evidence type="ECO:0000256" key="5">
    <source>
        <dbReference type="ARBA" id="ARBA00022801"/>
    </source>
</evidence>
<evidence type="ECO:0000256" key="6">
    <source>
        <dbReference type="ARBA" id="ARBA00022918"/>
    </source>
</evidence>